<keyword evidence="6" id="KW-1185">Reference proteome</keyword>
<evidence type="ECO:0000313" key="5">
    <source>
        <dbReference type="EMBL" id="KAK8132325.1"/>
    </source>
</evidence>
<evidence type="ECO:0008006" key="7">
    <source>
        <dbReference type="Google" id="ProtNLM"/>
    </source>
</evidence>
<comment type="caution">
    <text evidence="5">The sequence shown here is derived from an EMBL/GenBank/DDBJ whole genome shotgun (WGS) entry which is preliminary data.</text>
</comment>
<dbReference type="EMBL" id="JAQQWP010000001">
    <property type="protein sequence ID" value="KAK8132325.1"/>
    <property type="molecule type" value="Genomic_DNA"/>
</dbReference>
<evidence type="ECO:0000256" key="4">
    <source>
        <dbReference type="SAM" id="MobiDB-lite"/>
    </source>
</evidence>
<sequence length="472" mass="51743">MVIIPQKFRFFWGSLLILPLIYLYWPRNVTNLLHTRPWRRASGSIANGTAGFSKILVINRPARTDRRDAMTLAAAVSNLTLEWVDGVDGGAVEERVLPPGARPKPKSSDAAVRGSWRAHMNALRRVVEEGLPSALIMEDDVDWDLRIKSQLQAFGAASNTWLQTTRNAMSQPTDASGLSDQPIMYRPKRHNTARRDDTDKLDHEAAEHDSILLDQISTSTAFSASSSPNHSYGEGWDVLWLGHCGTEFPDEATTSLPPLRVVIADDPTVPAPHHLKPHPFASHDALGSLYPPHTRVVHAATSPGTACTLAYAVSQRGARKLLWQFGLEDFSSQWDLMLGSWCAGGYVNGQREENENDTEHGDGGDEVGKSTADVGEKAHGESRGRSRRGREGRTKGQQRQQPTCLTVQPPIFGHYFAKKGASDIRGQGGGYVSKVGTPYVRWSVRMNLGLLAEGGSAADVVDQLPDEGEAMW</sequence>
<evidence type="ECO:0000256" key="3">
    <source>
        <dbReference type="ARBA" id="ARBA00022679"/>
    </source>
</evidence>
<feature type="region of interest" description="Disordered" evidence="4">
    <location>
        <begin position="349"/>
        <end position="404"/>
    </location>
</feature>
<dbReference type="Proteomes" id="UP001392437">
    <property type="component" value="Unassembled WGS sequence"/>
</dbReference>
<comment type="similarity">
    <text evidence="1">Belongs to the glycosyltransferase 25 family.</text>
</comment>
<evidence type="ECO:0000256" key="1">
    <source>
        <dbReference type="ARBA" id="ARBA00006721"/>
    </source>
</evidence>
<dbReference type="GO" id="GO:0016740">
    <property type="term" value="F:transferase activity"/>
    <property type="evidence" value="ECO:0007669"/>
    <property type="project" value="UniProtKB-KW"/>
</dbReference>
<dbReference type="PANTHER" id="PTHR10730">
    <property type="entry name" value="PROCOLLAGEN-LYSINE,2-OXOGLUTARATE 5-DIOXYGENASE/GLYCOSYLTRANSFERASE 25 FAMILY MEMBER"/>
    <property type="match status" value="1"/>
</dbReference>
<accession>A0AAW0RBN4</accession>
<dbReference type="PANTHER" id="PTHR10730:SF53">
    <property type="entry name" value="GLYCOSYLTRANSFERASE 25 FAMILY MEMBER"/>
    <property type="match status" value="1"/>
</dbReference>
<keyword evidence="2" id="KW-0328">Glycosyltransferase</keyword>
<dbReference type="InterPro" id="IPR002654">
    <property type="entry name" value="Glyco_trans_25"/>
</dbReference>
<dbReference type="InterPro" id="IPR050757">
    <property type="entry name" value="Collagen_mod_GT25"/>
</dbReference>
<proteinExistence type="inferred from homology"/>
<name>A0AAW0RBN4_9PEZI</name>
<gene>
    <name evidence="5" type="ORF">PG999_000498</name>
</gene>
<evidence type="ECO:0000313" key="6">
    <source>
        <dbReference type="Proteomes" id="UP001392437"/>
    </source>
</evidence>
<feature type="compositionally biased region" description="Polar residues" evidence="4">
    <location>
        <begin position="395"/>
        <end position="404"/>
    </location>
</feature>
<organism evidence="5 6">
    <name type="scientific">Apiospora kogelbergensis</name>
    <dbReference type="NCBI Taxonomy" id="1337665"/>
    <lineage>
        <taxon>Eukaryota</taxon>
        <taxon>Fungi</taxon>
        <taxon>Dikarya</taxon>
        <taxon>Ascomycota</taxon>
        <taxon>Pezizomycotina</taxon>
        <taxon>Sordariomycetes</taxon>
        <taxon>Xylariomycetidae</taxon>
        <taxon>Amphisphaeriales</taxon>
        <taxon>Apiosporaceae</taxon>
        <taxon>Apiospora</taxon>
    </lineage>
</organism>
<dbReference type="AlphaFoldDB" id="A0AAW0RBN4"/>
<evidence type="ECO:0000256" key="2">
    <source>
        <dbReference type="ARBA" id="ARBA00022676"/>
    </source>
</evidence>
<dbReference type="CDD" id="cd06532">
    <property type="entry name" value="Glyco_transf_25"/>
    <property type="match status" value="1"/>
</dbReference>
<keyword evidence="3" id="KW-0808">Transferase</keyword>
<protein>
    <recommendedName>
        <fullName evidence="7">Glycosyltransferase family 25 protein</fullName>
    </recommendedName>
</protein>
<feature type="compositionally biased region" description="Basic and acidic residues" evidence="4">
    <location>
        <begin position="350"/>
        <end position="394"/>
    </location>
</feature>
<reference evidence="5 6" key="1">
    <citation type="submission" date="2023-01" db="EMBL/GenBank/DDBJ databases">
        <title>Analysis of 21 Apiospora genomes using comparative genomics revels a genus with tremendous synthesis potential of carbohydrate active enzymes and secondary metabolites.</title>
        <authorList>
            <person name="Sorensen T."/>
        </authorList>
    </citation>
    <scope>NUCLEOTIDE SEQUENCE [LARGE SCALE GENOMIC DNA]</scope>
    <source>
        <strain evidence="5 6">CBS 117206</strain>
    </source>
</reference>